<gene>
    <name evidence="5" type="ORF">CkaCkLH20_05428</name>
</gene>
<dbReference type="PANTHER" id="PTHR10039:SF10">
    <property type="entry name" value="NACHT DOMAIN-CONTAINING PROTEIN"/>
    <property type="match status" value="1"/>
</dbReference>
<evidence type="ECO:0000313" key="5">
    <source>
        <dbReference type="EMBL" id="KAF9877162.1"/>
    </source>
</evidence>
<dbReference type="PANTHER" id="PTHR10039">
    <property type="entry name" value="AMELOGENIN"/>
    <property type="match status" value="1"/>
</dbReference>
<dbReference type="GeneID" id="62161221"/>
<dbReference type="InterPro" id="IPR056884">
    <property type="entry name" value="NPHP3-like_N"/>
</dbReference>
<evidence type="ECO:0000256" key="2">
    <source>
        <dbReference type="SAM" id="MobiDB-lite"/>
    </source>
</evidence>
<evidence type="ECO:0000259" key="3">
    <source>
        <dbReference type="Pfam" id="PF22939"/>
    </source>
</evidence>
<dbReference type="Pfam" id="PF22939">
    <property type="entry name" value="WHD_GPIID"/>
    <property type="match status" value="1"/>
</dbReference>
<sequence length="561" mass="63493">MSERRLQSPAGPLTRSSKSYAEDDKAALSEALAAFQAALTDAERTRLQQTKTSFCDADAVIKFTHDLDGLDPARRGKSIATKLYSFLQTIQQFYQVTDTYVKQSRLKSAVRPRNLDEGSLDGRYIPRNNSKTSVQGKKLRQNLEQNWESLLIKLSSYDHAAAFRKARLRRHNGTAEWVFPTQQFQNWFHSDKSSILHLTGKIGSGKTVLTANVIDHLIAERKSCQLVSFFFVAFDDAASLSAEHIIRCLIRQALDHSSVNDKFIHGLRKAESRFFSNDALLGLWAEKVKSVDELFVVLDGLDECSESERELLLGCLAKLGDAVSGESRVKVLLSSRETIVDEVDRSDLSVSRLGLSTANIQSDLSKYAEEILMQRVSTKKLKIDNEHLLQEVIRQVQRGGEGMFLWVFLTVEDLCTRKSDIEIRNALQTIPRNLSGTFDRALARIVANGHEKVAHDTFRWAAVVRRPLATDQLREALAIEIGQMYYRPERLINGIDQITAWCENLVQIEETDNTVHFSHHSIRKYLLDPTSEVSRSFHINLQDWDHHVGEILSAQTGKHDS</sequence>
<dbReference type="Pfam" id="PF24883">
    <property type="entry name" value="NPHP3_N"/>
    <property type="match status" value="1"/>
</dbReference>
<reference evidence="5" key="1">
    <citation type="submission" date="2020-03" db="EMBL/GenBank/DDBJ databases">
        <authorList>
            <person name="He L."/>
        </authorList>
    </citation>
    <scope>NUCLEOTIDE SEQUENCE</scope>
    <source>
        <strain evidence="5">CkLH20</strain>
    </source>
</reference>
<dbReference type="InterPro" id="IPR027417">
    <property type="entry name" value="P-loop_NTPase"/>
</dbReference>
<organism evidence="5 6">
    <name type="scientific">Colletotrichum karsti</name>
    <dbReference type="NCBI Taxonomy" id="1095194"/>
    <lineage>
        <taxon>Eukaryota</taxon>
        <taxon>Fungi</taxon>
        <taxon>Dikarya</taxon>
        <taxon>Ascomycota</taxon>
        <taxon>Pezizomycotina</taxon>
        <taxon>Sordariomycetes</taxon>
        <taxon>Hypocreomycetidae</taxon>
        <taxon>Glomerellales</taxon>
        <taxon>Glomerellaceae</taxon>
        <taxon>Colletotrichum</taxon>
        <taxon>Colletotrichum boninense species complex</taxon>
    </lineage>
</organism>
<feature type="domain" description="GPI inositol-deacylase winged helix" evidence="3">
    <location>
        <begin position="447"/>
        <end position="529"/>
    </location>
</feature>
<name>A0A9P6I7H0_9PEZI</name>
<reference evidence="5" key="2">
    <citation type="submission" date="2020-11" db="EMBL/GenBank/DDBJ databases">
        <title>Whole genome sequencing of Colletotrichum sp.</title>
        <authorList>
            <person name="Li H."/>
        </authorList>
    </citation>
    <scope>NUCLEOTIDE SEQUENCE</scope>
    <source>
        <strain evidence="5">CkLH20</strain>
    </source>
</reference>
<comment type="caution">
    <text evidence="5">The sequence shown here is derived from an EMBL/GenBank/DDBJ whole genome shotgun (WGS) entry which is preliminary data.</text>
</comment>
<evidence type="ECO:0000259" key="4">
    <source>
        <dbReference type="Pfam" id="PF24883"/>
    </source>
</evidence>
<dbReference type="SUPFAM" id="SSF52540">
    <property type="entry name" value="P-loop containing nucleoside triphosphate hydrolases"/>
    <property type="match status" value="1"/>
</dbReference>
<accession>A0A9P6I7H0</accession>
<dbReference type="Proteomes" id="UP000781932">
    <property type="component" value="Unassembled WGS sequence"/>
</dbReference>
<evidence type="ECO:0000256" key="1">
    <source>
        <dbReference type="ARBA" id="ARBA00022737"/>
    </source>
</evidence>
<feature type="region of interest" description="Disordered" evidence="2">
    <location>
        <begin position="1"/>
        <end position="20"/>
    </location>
</feature>
<dbReference type="OrthoDB" id="7464126at2759"/>
<dbReference type="AlphaFoldDB" id="A0A9P6I7H0"/>
<evidence type="ECO:0000313" key="6">
    <source>
        <dbReference type="Proteomes" id="UP000781932"/>
    </source>
</evidence>
<dbReference type="RefSeq" id="XP_038746623.1">
    <property type="nucleotide sequence ID" value="XM_038888147.1"/>
</dbReference>
<keyword evidence="6" id="KW-1185">Reference proteome</keyword>
<dbReference type="Gene3D" id="3.40.50.300">
    <property type="entry name" value="P-loop containing nucleotide triphosphate hydrolases"/>
    <property type="match status" value="1"/>
</dbReference>
<dbReference type="InterPro" id="IPR054471">
    <property type="entry name" value="GPIID_WHD"/>
</dbReference>
<dbReference type="EMBL" id="JAATWM020000015">
    <property type="protein sequence ID" value="KAF9877162.1"/>
    <property type="molecule type" value="Genomic_DNA"/>
</dbReference>
<keyword evidence="1" id="KW-0677">Repeat</keyword>
<proteinExistence type="predicted"/>
<protein>
    <submittedName>
        <fullName evidence="5">Nacht domain protein</fullName>
    </submittedName>
</protein>
<feature type="domain" description="Nephrocystin 3-like N-terminal" evidence="4">
    <location>
        <begin position="173"/>
        <end position="336"/>
    </location>
</feature>